<evidence type="ECO:0000256" key="6">
    <source>
        <dbReference type="SAM" id="Phobius"/>
    </source>
</evidence>
<feature type="transmembrane region" description="Helical" evidence="6">
    <location>
        <begin position="341"/>
        <end position="365"/>
    </location>
</feature>
<reference evidence="7 8" key="1">
    <citation type="submission" date="2017-12" db="EMBL/GenBank/DDBJ databases">
        <title>The draft genome sequence of Brumimicrobium saltpan LHR20.</title>
        <authorList>
            <person name="Do Z.-J."/>
            <person name="Luo H.-R."/>
        </authorList>
    </citation>
    <scope>NUCLEOTIDE SEQUENCE [LARGE SCALE GENOMIC DNA]</scope>
    <source>
        <strain evidence="7 8">LHR20</strain>
    </source>
</reference>
<feature type="transmembrane region" description="Helical" evidence="6">
    <location>
        <begin position="461"/>
        <end position="483"/>
    </location>
</feature>
<evidence type="ECO:0000256" key="5">
    <source>
        <dbReference type="ARBA" id="ARBA00023136"/>
    </source>
</evidence>
<sequence>MSTSKTIAKNTLFLYFRMFLVMGVTLYMSRIVLDQLGVTDYGIYSLVGGIVAMFGFLNSSMSSATQRYLSFDLGKKDEKRLQKTFSATLSIHIVIAILILLVAETLGLWYVNYKVVLPPDRLFAANVVYQFSVLTALVGIIQVPYDSLIIAYEKMNIYAYISLVEVGLKLGLVFLLVIYGGDKLIAYAIMMFLVSLIIRIAYQIYCRKNYAASKFKFEYDKTYFKELISYSGWNLFGGIASVSRSQGINIVLNLFFGTVVNAAYGLTLQVQSAVNQFVTNFQKAVNPQIIKTYSEGNLAQMHKLIIQSSKFSFLLMMLLVAPILFNTEFILNIWLKEPPEYTVVFVQLSLLGVLIDCISGPLIVAVQATGKIMRYQIIIGSLIILTLPLSVLWIYYGGDPKTVFYAILLINILSFIFRLFFLKVLLNLNILYFLKILIFRMLSVSFIVYGFFILLDQFNIASGWINIMFSILTTVTFVLIIGLSKSDYVLLRTFIKK</sequence>
<dbReference type="GO" id="GO:0005886">
    <property type="term" value="C:plasma membrane"/>
    <property type="evidence" value="ECO:0007669"/>
    <property type="project" value="UniProtKB-SubCell"/>
</dbReference>
<evidence type="ECO:0000256" key="4">
    <source>
        <dbReference type="ARBA" id="ARBA00022989"/>
    </source>
</evidence>
<feature type="transmembrane region" description="Helical" evidence="6">
    <location>
        <begin position="157"/>
        <end position="179"/>
    </location>
</feature>
<dbReference type="RefSeq" id="WP_101335007.1">
    <property type="nucleotide sequence ID" value="NZ_PJNI01000011.1"/>
</dbReference>
<evidence type="ECO:0000256" key="2">
    <source>
        <dbReference type="ARBA" id="ARBA00022475"/>
    </source>
</evidence>
<dbReference type="EMBL" id="PJNI01000011">
    <property type="protein sequence ID" value="PKR80303.1"/>
    <property type="molecule type" value="Genomic_DNA"/>
</dbReference>
<keyword evidence="8" id="KW-1185">Reference proteome</keyword>
<feature type="transmembrane region" description="Helical" evidence="6">
    <location>
        <begin position="377"/>
        <end position="396"/>
    </location>
</feature>
<keyword evidence="4 6" id="KW-1133">Transmembrane helix</keyword>
<feature type="transmembrane region" description="Helical" evidence="6">
    <location>
        <begin position="12"/>
        <end position="29"/>
    </location>
</feature>
<feature type="transmembrane region" description="Helical" evidence="6">
    <location>
        <begin position="85"/>
        <end position="111"/>
    </location>
</feature>
<dbReference type="InterPro" id="IPR002797">
    <property type="entry name" value="Polysacc_synth"/>
</dbReference>
<proteinExistence type="predicted"/>
<name>A0A2I0R147_9FLAO</name>
<evidence type="ECO:0000313" key="8">
    <source>
        <dbReference type="Proteomes" id="UP000236654"/>
    </source>
</evidence>
<comment type="caution">
    <text evidence="7">The sequence shown here is derived from an EMBL/GenBank/DDBJ whole genome shotgun (WGS) entry which is preliminary data.</text>
</comment>
<keyword evidence="5 6" id="KW-0472">Membrane</keyword>
<feature type="transmembrane region" description="Helical" evidence="6">
    <location>
        <begin position="41"/>
        <end position="64"/>
    </location>
</feature>
<keyword evidence="3 6" id="KW-0812">Transmembrane</keyword>
<comment type="subcellular location">
    <subcellularLocation>
        <location evidence="1">Cell membrane</location>
        <topology evidence="1">Multi-pass membrane protein</topology>
    </subcellularLocation>
</comment>
<accession>A0A2I0R147</accession>
<feature type="transmembrane region" description="Helical" evidence="6">
    <location>
        <begin position="402"/>
        <end position="421"/>
    </location>
</feature>
<feature type="transmembrane region" description="Helical" evidence="6">
    <location>
        <begin position="185"/>
        <end position="205"/>
    </location>
</feature>
<organism evidence="7 8">
    <name type="scientific">Brumimicrobium salinarum</name>
    <dbReference type="NCBI Taxonomy" id="2058658"/>
    <lineage>
        <taxon>Bacteria</taxon>
        <taxon>Pseudomonadati</taxon>
        <taxon>Bacteroidota</taxon>
        <taxon>Flavobacteriia</taxon>
        <taxon>Flavobacteriales</taxon>
        <taxon>Crocinitomicaceae</taxon>
        <taxon>Brumimicrobium</taxon>
    </lineage>
</organism>
<dbReference type="Proteomes" id="UP000236654">
    <property type="component" value="Unassembled WGS sequence"/>
</dbReference>
<dbReference type="Pfam" id="PF01943">
    <property type="entry name" value="Polysacc_synt"/>
    <property type="match status" value="1"/>
</dbReference>
<protein>
    <recommendedName>
        <fullName evidence="9">Polysaccharide biosynthesis protein</fullName>
    </recommendedName>
</protein>
<evidence type="ECO:0008006" key="9">
    <source>
        <dbReference type="Google" id="ProtNLM"/>
    </source>
</evidence>
<keyword evidence="2" id="KW-1003">Cell membrane</keyword>
<feature type="transmembrane region" description="Helical" evidence="6">
    <location>
        <begin position="123"/>
        <end position="145"/>
    </location>
</feature>
<dbReference type="InterPro" id="IPR050833">
    <property type="entry name" value="Poly_Biosynth_Transport"/>
</dbReference>
<dbReference type="PANTHER" id="PTHR30250:SF26">
    <property type="entry name" value="PSMA PROTEIN"/>
    <property type="match status" value="1"/>
</dbReference>
<dbReference type="PANTHER" id="PTHR30250">
    <property type="entry name" value="PST FAMILY PREDICTED COLANIC ACID TRANSPORTER"/>
    <property type="match status" value="1"/>
</dbReference>
<evidence type="ECO:0000256" key="1">
    <source>
        <dbReference type="ARBA" id="ARBA00004651"/>
    </source>
</evidence>
<evidence type="ECO:0000256" key="3">
    <source>
        <dbReference type="ARBA" id="ARBA00022692"/>
    </source>
</evidence>
<feature type="transmembrane region" description="Helical" evidence="6">
    <location>
        <begin position="433"/>
        <end position="455"/>
    </location>
</feature>
<feature type="transmembrane region" description="Helical" evidence="6">
    <location>
        <begin position="311"/>
        <end position="335"/>
    </location>
</feature>
<gene>
    <name evidence="7" type="ORF">CW751_10655</name>
</gene>
<dbReference type="OrthoDB" id="5365632at2"/>
<dbReference type="AlphaFoldDB" id="A0A2I0R147"/>
<evidence type="ECO:0000313" key="7">
    <source>
        <dbReference type="EMBL" id="PKR80303.1"/>
    </source>
</evidence>